<protein>
    <recommendedName>
        <fullName evidence="3">WG repeat protein</fullName>
    </recommendedName>
</protein>
<dbReference type="AlphaFoldDB" id="A0A4R7FA35"/>
<evidence type="ECO:0008006" key="3">
    <source>
        <dbReference type="Google" id="ProtNLM"/>
    </source>
</evidence>
<dbReference type="Proteomes" id="UP000295215">
    <property type="component" value="Unassembled WGS sequence"/>
</dbReference>
<name>A0A4R7FA35_9FLAO</name>
<proteinExistence type="predicted"/>
<keyword evidence="2" id="KW-1185">Reference proteome</keyword>
<organism evidence="1 2">
    <name type="scientific">Myroides indicus</name>
    <dbReference type="NCBI Taxonomy" id="1323422"/>
    <lineage>
        <taxon>Bacteria</taxon>
        <taxon>Pseudomonadati</taxon>
        <taxon>Bacteroidota</taxon>
        <taxon>Flavobacteriia</taxon>
        <taxon>Flavobacteriales</taxon>
        <taxon>Flavobacteriaceae</taxon>
        <taxon>Myroides</taxon>
    </lineage>
</organism>
<evidence type="ECO:0000313" key="1">
    <source>
        <dbReference type="EMBL" id="TDS64155.1"/>
    </source>
</evidence>
<accession>A0A4R7FA35</accession>
<dbReference type="RefSeq" id="WP_133711851.1">
    <property type="nucleotide sequence ID" value="NZ_SOAG01000005.1"/>
</dbReference>
<sequence>MNETTPFGLITTIRTSFALYAVDSCWSKKGVLSVNYILENEGESISSRLVYTFIDDRGKIKEIIGGNDKLPILFISPKKENCVLLQQEISDQLCVFSVNDALKKEQLIHHEKLDSIRFAGIVKSNSIFYGVDIWNKNREDVLFSINFQNDKAQSEVLQKIPFPKGNKISVRQDEIHLITEVESGWLHRQLDEEGKELKKRILNFDLPFVHEALTLSFTSNSYLLTEENGEIGIVEIDLKGNCSYGKLYDIGDEFFGTWFPVQINKNTSTVQFTTEFGNGWLVIKEDELLELFYNKNKQGYRNLLSNEVLYIDDNDLTISSICPSGDNKIGIIFHPRKSRKEYYNEIYVLQRELAHS</sequence>
<reference evidence="1 2" key="1">
    <citation type="submission" date="2019-03" db="EMBL/GenBank/DDBJ databases">
        <title>Genomic Encyclopedia of Archaeal and Bacterial Type Strains, Phase II (KMG-II): from individual species to whole genera.</title>
        <authorList>
            <person name="Goeker M."/>
        </authorList>
    </citation>
    <scope>NUCLEOTIDE SEQUENCE [LARGE SCALE GENOMIC DNA]</scope>
    <source>
        <strain evidence="1 2">DSM 28213</strain>
    </source>
</reference>
<gene>
    <name evidence="1" type="ORF">C8P70_1054</name>
</gene>
<comment type="caution">
    <text evidence="1">The sequence shown here is derived from an EMBL/GenBank/DDBJ whole genome shotgun (WGS) entry which is preliminary data.</text>
</comment>
<dbReference type="EMBL" id="SOAG01000005">
    <property type="protein sequence ID" value="TDS64155.1"/>
    <property type="molecule type" value="Genomic_DNA"/>
</dbReference>
<dbReference type="OrthoDB" id="705691at2"/>
<evidence type="ECO:0000313" key="2">
    <source>
        <dbReference type="Proteomes" id="UP000295215"/>
    </source>
</evidence>